<evidence type="ECO:0000313" key="2">
    <source>
        <dbReference type="EMBL" id="USH03708.1"/>
    </source>
</evidence>
<feature type="transmembrane region" description="Helical" evidence="1">
    <location>
        <begin position="26"/>
        <end position="45"/>
    </location>
</feature>
<evidence type="ECO:0000313" key="3">
    <source>
        <dbReference type="Proteomes" id="UP001056255"/>
    </source>
</evidence>
<dbReference type="Proteomes" id="UP001056255">
    <property type="component" value="Chromosome I"/>
</dbReference>
<sequence length="60" mass="6536">MNDSASAISYSASAVTTMAGLTINEWVALGGFLIGVATFAVNWWYKHVQTKILQDQSKQD</sequence>
<keyword evidence="1" id="KW-0472">Membrane</keyword>
<gene>
    <name evidence="2" type="ORF">K6Q96_06865</name>
</gene>
<dbReference type="EMBL" id="CP082275">
    <property type="protein sequence ID" value="USH03708.1"/>
    <property type="molecule type" value="Genomic_DNA"/>
</dbReference>
<dbReference type="RefSeq" id="WP_251878948.1">
    <property type="nucleotide sequence ID" value="NZ_CP082275.1"/>
</dbReference>
<protein>
    <submittedName>
        <fullName evidence="2">Phage holin family protein</fullName>
    </submittedName>
</protein>
<proteinExistence type="predicted"/>
<reference evidence="2" key="1">
    <citation type="submission" date="2021-08" db="EMBL/GenBank/DDBJ databases">
        <authorList>
            <person name="Sakaguchi M."/>
            <person name="Kikuchi T."/>
            <person name="Urbanczyk H."/>
        </authorList>
    </citation>
    <scope>NUCLEOTIDE SEQUENCE</scope>
    <source>
        <strain evidence="2">020920N</strain>
    </source>
</reference>
<dbReference type="Pfam" id="PF16080">
    <property type="entry name" value="Phage_holin_2_3"/>
    <property type="match status" value="1"/>
</dbReference>
<organism evidence="2 3">
    <name type="scientific">Grimontia kaedaensis</name>
    <dbReference type="NCBI Taxonomy" id="2872157"/>
    <lineage>
        <taxon>Bacteria</taxon>
        <taxon>Pseudomonadati</taxon>
        <taxon>Pseudomonadota</taxon>
        <taxon>Gammaproteobacteria</taxon>
        <taxon>Vibrionales</taxon>
        <taxon>Vibrionaceae</taxon>
        <taxon>Grimontia</taxon>
    </lineage>
</organism>
<dbReference type="InterPro" id="IPR032118">
    <property type="entry name" value="Phage_holin_HP1"/>
</dbReference>
<keyword evidence="3" id="KW-1185">Reference proteome</keyword>
<evidence type="ECO:0000256" key="1">
    <source>
        <dbReference type="SAM" id="Phobius"/>
    </source>
</evidence>
<name>A0ABY4WXH8_9GAMM</name>
<keyword evidence="1" id="KW-1133">Transmembrane helix</keyword>
<keyword evidence="1" id="KW-0812">Transmembrane</keyword>
<accession>A0ABY4WXH8</accession>